<keyword evidence="2" id="KW-0732">Signal</keyword>
<keyword evidence="1" id="KW-0106">Calcium</keyword>
<dbReference type="RefSeq" id="XP_002295582.1">
    <property type="nucleotide sequence ID" value="XM_002295546.1"/>
</dbReference>
<dbReference type="InterPro" id="IPR018247">
    <property type="entry name" value="EF_Hand_1_Ca_BS"/>
</dbReference>
<dbReference type="Pfam" id="PF13499">
    <property type="entry name" value="EF-hand_7"/>
    <property type="match status" value="1"/>
</dbReference>
<reference evidence="4 5" key="1">
    <citation type="journal article" date="2004" name="Science">
        <title>The genome of the diatom Thalassiosira pseudonana: ecology, evolution, and metabolism.</title>
        <authorList>
            <person name="Armbrust E.V."/>
            <person name="Berges J.A."/>
            <person name="Bowler C."/>
            <person name="Green B.R."/>
            <person name="Martinez D."/>
            <person name="Putnam N.H."/>
            <person name="Zhou S."/>
            <person name="Allen A.E."/>
            <person name="Apt K.E."/>
            <person name="Bechner M."/>
            <person name="Brzezinski M.A."/>
            <person name="Chaal B.K."/>
            <person name="Chiovitti A."/>
            <person name="Davis A.K."/>
            <person name="Demarest M.S."/>
            <person name="Detter J.C."/>
            <person name="Glavina T."/>
            <person name="Goodstein D."/>
            <person name="Hadi M.Z."/>
            <person name="Hellsten U."/>
            <person name="Hildebrand M."/>
            <person name="Jenkins B.D."/>
            <person name="Jurka J."/>
            <person name="Kapitonov V.V."/>
            <person name="Kroger N."/>
            <person name="Lau W.W."/>
            <person name="Lane T.W."/>
            <person name="Larimer F.W."/>
            <person name="Lippmeier J.C."/>
            <person name="Lucas S."/>
            <person name="Medina M."/>
            <person name="Montsant A."/>
            <person name="Obornik M."/>
            <person name="Parker M.S."/>
            <person name="Palenik B."/>
            <person name="Pazour G.J."/>
            <person name="Richardson P.M."/>
            <person name="Rynearson T.A."/>
            <person name="Saito M.A."/>
            <person name="Schwartz D.C."/>
            <person name="Thamatrakoln K."/>
            <person name="Valentin K."/>
            <person name="Vardi A."/>
            <person name="Wilkerson F.P."/>
            <person name="Rokhsar D.S."/>
        </authorList>
    </citation>
    <scope>NUCLEOTIDE SEQUENCE [LARGE SCALE GENOMIC DNA]</scope>
    <source>
        <strain evidence="4 5">CCMP1335</strain>
    </source>
</reference>
<dbReference type="PROSITE" id="PS00018">
    <property type="entry name" value="EF_HAND_1"/>
    <property type="match status" value="3"/>
</dbReference>
<feature type="domain" description="EF-hand" evidence="3">
    <location>
        <begin position="92"/>
        <end position="154"/>
    </location>
</feature>
<dbReference type="GO" id="GO:0005509">
    <property type="term" value="F:calcium ion binding"/>
    <property type="evidence" value="ECO:0000318"/>
    <property type="project" value="GO_Central"/>
</dbReference>
<reference evidence="4 5" key="2">
    <citation type="journal article" date="2008" name="Nature">
        <title>The Phaeodactylum genome reveals the evolutionary history of diatom genomes.</title>
        <authorList>
            <person name="Bowler C."/>
            <person name="Allen A.E."/>
            <person name="Badger J.H."/>
            <person name="Grimwood J."/>
            <person name="Jabbari K."/>
            <person name="Kuo A."/>
            <person name="Maheswari U."/>
            <person name="Martens C."/>
            <person name="Maumus F."/>
            <person name="Otillar R.P."/>
            <person name="Rayko E."/>
            <person name="Salamov A."/>
            <person name="Vandepoele K."/>
            <person name="Beszteri B."/>
            <person name="Gruber A."/>
            <person name="Heijde M."/>
            <person name="Katinka M."/>
            <person name="Mock T."/>
            <person name="Valentin K."/>
            <person name="Verret F."/>
            <person name="Berges J.A."/>
            <person name="Brownlee C."/>
            <person name="Cadoret J.P."/>
            <person name="Chiovitti A."/>
            <person name="Choi C.J."/>
            <person name="Coesel S."/>
            <person name="De Martino A."/>
            <person name="Detter J.C."/>
            <person name="Durkin C."/>
            <person name="Falciatore A."/>
            <person name="Fournet J."/>
            <person name="Haruta M."/>
            <person name="Huysman M.J."/>
            <person name="Jenkins B.D."/>
            <person name="Jiroutova K."/>
            <person name="Jorgensen R.E."/>
            <person name="Joubert Y."/>
            <person name="Kaplan A."/>
            <person name="Kroger N."/>
            <person name="Kroth P.G."/>
            <person name="La Roche J."/>
            <person name="Lindquist E."/>
            <person name="Lommer M."/>
            <person name="Martin-Jezequel V."/>
            <person name="Lopez P.J."/>
            <person name="Lucas S."/>
            <person name="Mangogna M."/>
            <person name="McGinnis K."/>
            <person name="Medlin L.K."/>
            <person name="Montsant A."/>
            <person name="Oudot-Le Secq M.P."/>
            <person name="Napoli C."/>
            <person name="Obornik M."/>
            <person name="Parker M.S."/>
            <person name="Petit J.L."/>
            <person name="Porcel B.M."/>
            <person name="Poulsen N."/>
            <person name="Robison M."/>
            <person name="Rychlewski L."/>
            <person name="Rynearson T.A."/>
            <person name="Schmutz J."/>
            <person name="Shapiro H."/>
            <person name="Siaut M."/>
            <person name="Stanley M."/>
            <person name="Sussman M.R."/>
            <person name="Taylor A.R."/>
            <person name="Vardi A."/>
            <person name="von Dassow P."/>
            <person name="Vyverman W."/>
            <person name="Willis A."/>
            <person name="Wyrwicz L.S."/>
            <person name="Rokhsar D.S."/>
            <person name="Weissenbach J."/>
            <person name="Armbrust E.V."/>
            <person name="Green B.R."/>
            <person name="Van de Peer Y."/>
            <person name="Grigoriev I.V."/>
        </authorList>
    </citation>
    <scope>NUCLEOTIDE SEQUENCE [LARGE SCALE GENOMIC DNA]</scope>
    <source>
        <strain evidence="4 5">CCMP1335</strain>
    </source>
</reference>
<feature type="signal peptide" evidence="2">
    <location>
        <begin position="1"/>
        <end position="17"/>
    </location>
</feature>
<dbReference type="KEGG" id="tps:THAPS_10907"/>
<evidence type="ECO:0000313" key="5">
    <source>
        <dbReference type="Proteomes" id="UP000001449"/>
    </source>
</evidence>
<dbReference type="InterPro" id="IPR002048">
    <property type="entry name" value="EF_hand_dom"/>
</dbReference>
<dbReference type="Gene3D" id="1.10.238.10">
    <property type="entry name" value="EF-hand"/>
    <property type="match status" value="3"/>
</dbReference>
<dbReference type="OMA" id="NCAVGQG"/>
<proteinExistence type="predicted"/>
<dbReference type="PaxDb" id="35128-Thaps10907"/>
<evidence type="ECO:0000256" key="1">
    <source>
        <dbReference type="ARBA" id="ARBA00022837"/>
    </source>
</evidence>
<dbReference type="HOGENOM" id="CLU_1021131_0_0_1"/>
<keyword evidence="5" id="KW-1185">Reference proteome</keyword>
<dbReference type="Proteomes" id="UP000001449">
    <property type="component" value="Chromosome 18"/>
</dbReference>
<dbReference type="AlphaFoldDB" id="B5YLV0"/>
<accession>B5YLV0</accession>
<dbReference type="InParanoid" id="B5YLV0"/>
<dbReference type="SUPFAM" id="SSF47473">
    <property type="entry name" value="EF-hand"/>
    <property type="match status" value="1"/>
</dbReference>
<organism evidence="4 5">
    <name type="scientific">Thalassiosira pseudonana</name>
    <name type="common">Marine diatom</name>
    <name type="synonym">Cyclotella nana</name>
    <dbReference type="NCBI Taxonomy" id="35128"/>
    <lineage>
        <taxon>Eukaryota</taxon>
        <taxon>Sar</taxon>
        <taxon>Stramenopiles</taxon>
        <taxon>Ochrophyta</taxon>
        <taxon>Bacillariophyta</taxon>
        <taxon>Coscinodiscophyceae</taxon>
        <taxon>Thalassiosirophycidae</taxon>
        <taxon>Thalassiosirales</taxon>
        <taxon>Thalassiosiraceae</taxon>
        <taxon>Thalassiosira</taxon>
    </lineage>
</organism>
<name>B5YLV0_THAPS</name>
<feature type="chain" id="PRO_5002841375" description="EF-hand domain-containing protein" evidence="2">
    <location>
        <begin position="18"/>
        <end position="273"/>
    </location>
</feature>
<dbReference type="EMBL" id="CP001159">
    <property type="protein sequence ID" value="ACI64299.1"/>
    <property type="molecule type" value="Genomic_DNA"/>
</dbReference>
<protein>
    <recommendedName>
        <fullName evidence="3">EF-hand domain-containing protein</fullName>
    </recommendedName>
</protein>
<dbReference type="eggNOG" id="ENOG502RWU6">
    <property type="taxonomic scope" value="Eukaryota"/>
</dbReference>
<dbReference type="GO" id="GO:0005783">
    <property type="term" value="C:endoplasmic reticulum"/>
    <property type="evidence" value="ECO:0000318"/>
    <property type="project" value="GO_Central"/>
</dbReference>
<dbReference type="InterPro" id="IPR011992">
    <property type="entry name" value="EF-hand-dom_pair"/>
</dbReference>
<evidence type="ECO:0000259" key="3">
    <source>
        <dbReference type="Pfam" id="PF13499"/>
    </source>
</evidence>
<sequence>MIYQYILINCILLLAFATRFVASQQQPNKPKPLQPLGDVLLLVLDKDKNQKVTMEEIDTQLNMLEQLFQNAEGEEGNEYKQLLKGFKALAPKIFELLDSDGNKSLNKAELKYVTKFEQSLKRGGGMREFLRDSFGIIDKNTDEQLSVEELFEGIKSDEVIAKLTSNFHALFPLRSSSSELESFVKTTLESIGGDSLNKESVMAGIEWLDDDEDGFISRKEVGKYYNSAGKKFLDISKTIKQMGPMLALFGGMDMNAGGGGGRAGSSGGFKMDL</sequence>
<evidence type="ECO:0000313" key="4">
    <source>
        <dbReference type="EMBL" id="ACI64299.1"/>
    </source>
</evidence>
<evidence type="ECO:0000256" key="2">
    <source>
        <dbReference type="SAM" id="SignalP"/>
    </source>
</evidence>
<dbReference type="GeneID" id="7444283"/>
<gene>
    <name evidence="4" type="ORF">THAPS_10907</name>
</gene>